<organism evidence="17 18">
    <name type="scientific">Pusillibacter faecalis</name>
    <dbReference type="NCBI Taxonomy" id="2714358"/>
    <lineage>
        <taxon>Bacteria</taxon>
        <taxon>Bacillati</taxon>
        <taxon>Bacillota</taxon>
        <taxon>Clostridia</taxon>
        <taxon>Eubacteriales</taxon>
        <taxon>Oscillospiraceae</taxon>
        <taxon>Pusillibacter</taxon>
    </lineage>
</organism>
<keyword evidence="12" id="KW-0902">Two-component regulatory system</keyword>
<dbReference type="InterPro" id="IPR003660">
    <property type="entry name" value="HAMP_dom"/>
</dbReference>
<dbReference type="AlphaFoldDB" id="A0A810QD58"/>
<feature type="transmembrane region" description="Helical" evidence="14">
    <location>
        <begin position="180"/>
        <end position="199"/>
    </location>
</feature>
<dbReference type="FunFam" id="1.10.287.130:FF:000001">
    <property type="entry name" value="Two-component sensor histidine kinase"/>
    <property type="match status" value="1"/>
</dbReference>
<evidence type="ECO:0000259" key="15">
    <source>
        <dbReference type="PROSITE" id="PS50109"/>
    </source>
</evidence>
<evidence type="ECO:0000256" key="2">
    <source>
        <dbReference type="ARBA" id="ARBA00004651"/>
    </source>
</evidence>
<dbReference type="CDD" id="cd00075">
    <property type="entry name" value="HATPase"/>
    <property type="match status" value="1"/>
</dbReference>
<accession>A0A810QD58</accession>
<keyword evidence="10" id="KW-0067">ATP-binding</keyword>
<dbReference type="SUPFAM" id="SSF55874">
    <property type="entry name" value="ATPase domain of HSP90 chaperone/DNA topoisomerase II/histidine kinase"/>
    <property type="match status" value="1"/>
</dbReference>
<dbReference type="PANTHER" id="PTHR45528">
    <property type="entry name" value="SENSOR HISTIDINE KINASE CPXA"/>
    <property type="match status" value="1"/>
</dbReference>
<dbReference type="InterPro" id="IPR050398">
    <property type="entry name" value="HssS/ArlS-like"/>
</dbReference>
<dbReference type="Proteomes" id="UP000679848">
    <property type="component" value="Chromosome"/>
</dbReference>
<dbReference type="Pfam" id="PF00672">
    <property type="entry name" value="HAMP"/>
    <property type="match status" value="1"/>
</dbReference>
<dbReference type="CDD" id="cd00082">
    <property type="entry name" value="HisKA"/>
    <property type="match status" value="1"/>
</dbReference>
<dbReference type="Gene3D" id="1.10.287.130">
    <property type="match status" value="1"/>
</dbReference>
<evidence type="ECO:0000259" key="16">
    <source>
        <dbReference type="PROSITE" id="PS50885"/>
    </source>
</evidence>
<evidence type="ECO:0000256" key="6">
    <source>
        <dbReference type="ARBA" id="ARBA00022679"/>
    </source>
</evidence>
<evidence type="ECO:0000256" key="1">
    <source>
        <dbReference type="ARBA" id="ARBA00000085"/>
    </source>
</evidence>
<dbReference type="KEGG" id="pfaa:MM59RIKEN_10450"/>
<dbReference type="PRINTS" id="PR00344">
    <property type="entry name" value="BCTRLSENSOR"/>
</dbReference>
<gene>
    <name evidence="17" type="ORF">MM59RIKEN_10450</name>
</gene>
<keyword evidence="7 14" id="KW-0812">Transmembrane</keyword>
<dbReference type="InterPro" id="IPR004358">
    <property type="entry name" value="Sig_transdc_His_kin-like_C"/>
</dbReference>
<keyword evidence="5" id="KW-0597">Phosphoprotein</keyword>
<keyword evidence="11 14" id="KW-1133">Transmembrane helix</keyword>
<sequence>MARKKIGRWRVLRLRGLQRRWLFNTVMPVFLLLILLVVAFSVGICSYYYGSMQKGLESRAQAMANSFNDYFMDSGYNTYYQMAVRSAESFEDKDRIEMQFINSSGRIQVSTSGLTAGTSPGTPDIGQAQAGSEMTPYPYQGIDPETGEQIMAVSYPLASNGRVVGVLRLVTSLRVVNSQVLMMILLVVLVSGLCMSLIIMSNLIFINSVVEPVAVVTESAKRISDGSYGFQIEKQYPDELGELVKNINLMSLKISQNEKMQTEFISSVSHELRTPLTAINGWGETILEDPTGDPEQLRRGIRIILNESRRLSTMVEELLEFSKMQDGRFTLQIEQVDLQAELEDAIFTYRELFRQEGIELEYETPEDLLPPIPGDPERLKQVFCNVLDNAAKHGGAGKRIVASIAREGEEQVIRVRDFGPGIPEAELPFVKQKFYKGTSKARGSGIGLAVCDEIVGLHGGQFEIGNAEGGGAMVTIRLPMQK</sequence>
<dbReference type="InterPro" id="IPR036097">
    <property type="entry name" value="HisK_dim/P_sf"/>
</dbReference>
<dbReference type="InterPro" id="IPR003594">
    <property type="entry name" value="HATPase_dom"/>
</dbReference>
<evidence type="ECO:0000256" key="10">
    <source>
        <dbReference type="ARBA" id="ARBA00022840"/>
    </source>
</evidence>
<comment type="subcellular location">
    <subcellularLocation>
        <location evidence="2">Cell membrane</location>
        <topology evidence="2">Multi-pass membrane protein</topology>
    </subcellularLocation>
</comment>
<name>A0A810QD58_9FIRM</name>
<dbReference type="SUPFAM" id="SSF158472">
    <property type="entry name" value="HAMP domain-like"/>
    <property type="match status" value="1"/>
</dbReference>
<dbReference type="PROSITE" id="PS50109">
    <property type="entry name" value="HIS_KIN"/>
    <property type="match status" value="1"/>
</dbReference>
<dbReference type="SUPFAM" id="SSF47384">
    <property type="entry name" value="Homodimeric domain of signal transducing histidine kinase"/>
    <property type="match status" value="1"/>
</dbReference>
<evidence type="ECO:0000256" key="5">
    <source>
        <dbReference type="ARBA" id="ARBA00022553"/>
    </source>
</evidence>
<dbReference type="PANTHER" id="PTHR45528:SF1">
    <property type="entry name" value="SENSOR HISTIDINE KINASE CPXA"/>
    <property type="match status" value="1"/>
</dbReference>
<dbReference type="Gene3D" id="3.30.565.10">
    <property type="entry name" value="Histidine kinase-like ATPase, C-terminal domain"/>
    <property type="match status" value="1"/>
</dbReference>
<dbReference type="Pfam" id="PF00512">
    <property type="entry name" value="HisKA"/>
    <property type="match status" value="1"/>
</dbReference>
<dbReference type="Pfam" id="PF02518">
    <property type="entry name" value="HATPase_c"/>
    <property type="match status" value="1"/>
</dbReference>
<feature type="domain" description="Histidine kinase" evidence="15">
    <location>
        <begin position="267"/>
        <end position="482"/>
    </location>
</feature>
<keyword evidence="6" id="KW-0808">Transferase</keyword>
<evidence type="ECO:0000256" key="12">
    <source>
        <dbReference type="ARBA" id="ARBA00023012"/>
    </source>
</evidence>
<feature type="transmembrane region" description="Helical" evidence="14">
    <location>
        <begin position="21"/>
        <end position="49"/>
    </location>
</feature>
<dbReference type="SMART" id="SM00387">
    <property type="entry name" value="HATPase_c"/>
    <property type="match status" value="1"/>
</dbReference>
<keyword evidence="8" id="KW-0547">Nucleotide-binding</keyword>
<keyword evidence="9 17" id="KW-0418">Kinase</keyword>
<dbReference type="Gene3D" id="1.10.8.500">
    <property type="entry name" value="HAMP domain in histidine kinase"/>
    <property type="match status" value="1"/>
</dbReference>
<evidence type="ECO:0000256" key="9">
    <source>
        <dbReference type="ARBA" id="ARBA00022777"/>
    </source>
</evidence>
<keyword evidence="4" id="KW-1003">Cell membrane</keyword>
<dbReference type="PROSITE" id="PS50885">
    <property type="entry name" value="HAMP"/>
    <property type="match status" value="1"/>
</dbReference>
<dbReference type="InterPro" id="IPR003661">
    <property type="entry name" value="HisK_dim/P_dom"/>
</dbReference>
<evidence type="ECO:0000256" key="13">
    <source>
        <dbReference type="ARBA" id="ARBA00023136"/>
    </source>
</evidence>
<dbReference type="SMART" id="SM00304">
    <property type="entry name" value="HAMP"/>
    <property type="match status" value="1"/>
</dbReference>
<feature type="domain" description="HAMP" evidence="16">
    <location>
        <begin position="207"/>
        <end position="259"/>
    </location>
</feature>
<dbReference type="EMBL" id="AP023420">
    <property type="protein sequence ID" value="BCK83726.1"/>
    <property type="molecule type" value="Genomic_DNA"/>
</dbReference>
<keyword evidence="13 14" id="KW-0472">Membrane</keyword>
<dbReference type="GO" id="GO:0005886">
    <property type="term" value="C:plasma membrane"/>
    <property type="evidence" value="ECO:0007669"/>
    <property type="project" value="UniProtKB-SubCell"/>
</dbReference>
<comment type="catalytic activity">
    <reaction evidence="1">
        <text>ATP + protein L-histidine = ADP + protein N-phospho-L-histidine.</text>
        <dbReference type="EC" id="2.7.13.3"/>
    </reaction>
</comment>
<dbReference type="GO" id="GO:0000155">
    <property type="term" value="F:phosphorelay sensor kinase activity"/>
    <property type="evidence" value="ECO:0007669"/>
    <property type="project" value="InterPro"/>
</dbReference>
<dbReference type="GO" id="GO:0005524">
    <property type="term" value="F:ATP binding"/>
    <property type="evidence" value="ECO:0007669"/>
    <property type="project" value="UniProtKB-KW"/>
</dbReference>
<protein>
    <recommendedName>
        <fullName evidence="3">histidine kinase</fullName>
        <ecNumber evidence="3">2.7.13.3</ecNumber>
    </recommendedName>
</protein>
<evidence type="ECO:0000256" key="7">
    <source>
        <dbReference type="ARBA" id="ARBA00022692"/>
    </source>
</evidence>
<dbReference type="Gene3D" id="3.30.450.20">
    <property type="entry name" value="PAS domain"/>
    <property type="match status" value="1"/>
</dbReference>
<evidence type="ECO:0000256" key="11">
    <source>
        <dbReference type="ARBA" id="ARBA00022989"/>
    </source>
</evidence>
<evidence type="ECO:0000256" key="3">
    <source>
        <dbReference type="ARBA" id="ARBA00012438"/>
    </source>
</evidence>
<keyword evidence="18" id="KW-1185">Reference proteome</keyword>
<dbReference type="InterPro" id="IPR036890">
    <property type="entry name" value="HATPase_C_sf"/>
</dbReference>
<dbReference type="SMART" id="SM00388">
    <property type="entry name" value="HisKA"/>
    <property type="match status" value="1"/>
</dbReference>
<proteinExistence type="predicted"/>
<dbReference type="RefSeq" id="WP_228300458.1">
    <property type="nucleotide sequence ID" value="NZ_AP023420.1"/>
</dbReference>
<evidence type="ECO:0000256" key="8">
    <source>
        <dbReference type="ARBA" id="ARBA00022741"/>
    </source>
</evidence>
<evidence type="ECO:0000256" key="14">
    <source>
        <dbReference type="SAM" id="Phobius"/>
    </source>
</evidence>
<dbReference type="CDD" id="cd06225">
    <property type="entry name" value="HAMP"/>
    <property type="match status" value="1"/>
</dbReference>
<reference evidence="17" key="1">
    <citation type="submission" date="2020-09" db="EMBL/GenBank/DDBJ databases">
        <title>New species isolated from human feces.</title>
        <authorList>
            <person name="Kitahara M."/>
            <person name="Shigeno Y."/>
            <person name="Shime M."/>
            <person name="Matsumoto Y."/>
            <person name="Nakamura S."/>
            <person name="Motooka D."/>
            <person name="Fukuoka S."/>
            <person name="Nishikawa H."/>
            <person name="Benno Y."/>
        </authorList>
    </citation>
    <scope>NUCLEOTIDE SEQUENCE</scope>
    <source>
        <strain evidence="17">MM59</strain>
    </source>
</reference>
<dbReference type="InterPro" id="IPR005467">
    <property type="entry name" value="His_kinase_dom"/>
</dbReference>
<evidence type="ECO:0000256" key="4">
    <source>
        <dbReference type="ARBA" id="ARBA00022475"/>
    </source>
</evidence>
<dbReference type="EC" id="2.7.13.3" evidence="3"/>
<evidence type="ECO:0000313" key="18">
    <source>
        <dbReference type="Proteomes" id="UP000679848"/>
    </source>
</evidence>
<evidence type="ECO:0000313" key="17">
    <source>
        <dbReference type="EMBL" id="BCK83726.1"/>
    </source>
</evidence>